<dbReference type="AlphaFoldDB" id="A0A232FKF3"/>
<reference evidence="1 2" key="1">
    <citation type="journal article" date="2017" name="Curr. Biol.">
        <title>The Evolution of Venom by Co-option of Single-Copy Genes.</title>
        <authorList>
            <person name="Martinson E.O."/>
            <person name="Mrinalini"/>
            <person name="Kelkar Y.D."/>
            <person name="Chang C.H."/>
            <person name="Werren J.H."/>
        </authorList>
    </citation>
    <scope>NUCLEOTIDE SEQUENCE [LARGE SCALE GENOMIC DNA]</scope>
    <source>
        <strain evidence="1 2">Alberta</strain>
        <tissue evidence="1">Whole body</tissue>
    </source>
</reference>
<evidence type="ECO:0000313" key="1">
    <source>
        <dbReference type="EMBL" id="OXU31214.1"/>
    </source>
</evidence>
<organism evidence="1 2">
    <name type="scientific">Trichomalopsis sarcophagae</name>
    <dbReference type="NCBI Taxonomy" id="543379"/>
    <lineage>
        <taxon>Eukaryota</taxon>
        <taxon>Metazoa</taxon>
        <taxon>Ecdysozoa</taxon>
        <taxon>Arthropoda</taxon>
        <taxon>Hexapoda</taxon>
        <taxon>Insecta</taxon>
        <taxon>Pterygota</taxon>
        <taxon>Neoptera</taxon>
        <taxon>Endopterygota</taxon>
        <taxon>Hymenoptera</taxon>
        <taxon>Apocrita</taxon>
        <taxon>Proctotrupomorpha</taxon>
        <taxon>Chalcidoidea</taxon>
        <taxon>Pteromalidae</taxon>
        <taxon>Pteromalinae</taxon>
        <taxon>Trichomalopsis</taxon>
    </lineage>
</organism>
<comment type="caution">
    <text evidence="1">The sequence shown here is derived from an EMBL/GenBank/DDBJ whole genome shotgun (WGS) entry which is preliminary data.</text>
</comment>
<dbReference type="EMBL" id="NNAY01000076">
    <property type="protein sequence ID" value="OXU31214.1"/>
    <property type="molecule type" value="Genomic_DNA"/>
</dbReference>
<sequence>MYCGVLRLELSKGKIVIGFADDIAVVVVAQQKEVKGMRLRRVWNKDKEVWEFLEECDFISLRET</sequence>
<protein>
    <submittedName>
        <fullName evidence="1">Uncharacterized protein</fullName>
    </submittedName>
</protein>
<proteinExistence type="predicted"/>
<gene>
    <name evidence="1" type="ORF">TSAR_007788</name>
</gene>
<keyword evidence="2" id="KW-1185">Reference proteome</keyword>
<evidence type="ECO:0000313" key="2">
    <source>
        <dbReference type="Proteomes" id="UP000215335"/>
    </source>
</evidence>
<name>A0A232FKF3_9HYME</name>
<dbReference type="Proteomes" id="UP000215335">
    <property type="component" value="Unassembled WGS sequence"/>
</dbReference>
<accession>A0A232FKF3</accession>